<dbReference type="SUPFAM" id="SSF89796">
    <property type="entry name" value="CoA-transferase family III (CaiB/BaiF)"/>
    <property type="match status" value="1"/>
</dbReference>
<keyword evidence="1 2" id="KW-0808">Transferase</keyword>
<dbReference type="PANTHER" id="PTHR48207:SF3">
    <property type="entry name" value="SUCCINATE--HYDROXYMETHYLGLUTARATE COA-TRANSFERASE"/>
    <property type="match status" value="1"/>
</dbReference>
<sequence>MSARRLPLTGVRVLELGNYIAAPTAGRMLADFGAEVIKIERPDTGDELRNWRLKQGTTSMLYRTINRNKKSVVLDLRSEEGRASALELVRRSDIVLENFRPGTIEKWGLGPEVLEETNPDIILVRISAFGQTGPMSERPGFAAVAEGYSGFRELVGDPDRPPVRVGVSIGDSIAGMQAAFGAVMMLFDRQRQKITGAAEAVVGSDHSFEGGGPLADRTVDVALNEAMFSVMESLVPDYSAFGEMRTRTGGRMEGIAPSNGYLCAGGKSVVIAGNGDGIYRRLMDAVDRPDLGEDPDLQTNAGRWERREELDEVIGAWCAKRDVAEVVETLEAAGVPAGPIYTAEDLVADEQLAARGMIQHLDVSTGEEMLSDVAFPGITPVIGGSSIPIDHLGPDLGEHTDEVLEQLGGKLPEHD</sequence>
<dbReference type="Proteomes" id="UP000234433">
    <property type="component" value="Unassembled WGS sequence"/>
</dbReference>
<dbReference type="Pfam" id="PF02515">
    <property type="entry name" value="CoA_transf_3"/>
    <property type="match status" value="2"/>
</dbReference>
<evidence type="ECO:0000313" key="2">
    <source>
        <dbReference type="EMBL" id="SMX72506.1"/>
    </source>
</evidence>
<organism evidence="2 3">
    <name type="scientific">Brevibacterium antiquum CNRZ 918</name>
    <dbReference type="NCBI Taxonomy" id="1255637"/>
    <lineage>
        <taxon>Bacteria</taxon>
        <taxon>Bacillati</taxon>
        <taxon>Actinomycetota</taxon>
        <taxon>Actinomycetes</taxon>
        <taxon>Micrococcales</taxon>
        <taxon>Brevibacteriaceae</taxon>
        <taxon>Brevibacterium</taxon>
    </lineage>
</organism>
<dbReference type="GO" id="GO:0033608">
    <property type="term" value="F:formyl-CoA transferase activity"/>
    <property type="evidence" value="ECO:0007669"/>
    <property type="project" value="UniProtKB-EC"/>
</dbReference>
<protein>
    <submittedName>
        <fullName evidence="2">Formyl-CoA transferase</fullName>
        <ecNumber evidence="2">2.8.3.16</ecNumber>
    </submittedName>
</protein>
<accession>A0A2H1IBM1</accession>
<dbReference type="RefSeq" id="WP_101619035.1">
    <property type="nucleotide sequence ID" value="NZ_FXZD01000002.1"/>
</dbReference>
<dbReference type="EC" id="2.8.3.16" evidence="2"/>
<proteinExistence type="predicted"/>
<evidence type="ECO:0000256" key="1">
    <source>
        <dbReference type="ARBA" id="ARBA00022679"/>
    </source>
</evidence>
<reference evidence="2 3" key="1">
    <citation type="submission" date="2017-03" db="EMBL/GenBank/DDBJ databases">
        <authorList>
            <person name="Afonso C.L."/>
            <person name="Miller P.J."/>
            <person name="Scott M.A."/>
            <person name="Spackman E."/>
            <person name="Goraichik I."/>
            <person name="Dimitrov K.M."/>
            <person name="Suarez D.L."/>
            <person name="Swayne D.E."/>
        </authorList>
    </citation>
    <scope>NUCLEOTIDE SEQUENCE [LARGE SCALE GENOMIC DNA]</scope>
    <source>
        <strain evidence="2 3">CNRZ 918</strain>
    </source>
</reference>
<name>A0A2H1IBM1_9MICO</name>
<dbReference type="InterPro" id="IPR003673">
    <property type="entry name" value="CoA-Trfase_fam_III"/>
</dbReference>
<dbReference type="OrthoDB" id="9797653at2"/>
<evidence type="ECO:0000313" key="3">
    <source>
        <dbReference type="Proteomes" id="UP000234433"/>
    </source>
</evidence>
<dbReference type="Gene3D" id="3.30.1540.10">
    <property type="entry name" value="formyl-coa transferase, domain 3"/>
    <property type="match status" value="1"/>
</dbReference>
<dbReference type="Gene3D" id="3.40.50.10540">
    <property type="entry name" value="Crotonobetainyl-coa:carnitine coa-transferase, domain 1"/>
    <property type="match status" value="1"/>
</dbReference>
<dbReference type="InterPro" id="IPR023606">
    <property type="entry name" value="CoA-Trfase_III_dom_1_sf"/>
</dbReference>
<dbReference type="InterPro" id="IPR044855">
    <property type="entry name" value="CoA-Trfase_III_dom3_sf"/>
</dbReference>
<dbReference type="PANTHER" id="PTHR48207">
    <property type="entry name" value="SUCCINATE--HYDROXYMETHYLGLUTARATE COA-TRANSFERASE"/>
    <property type="match status" value="1"/>
</dbReference>
<gene>
    <name evidence="2" type="ORF">BANT918_00780</name>
</gene>
<dbReference type="EMBL" id="FXZD01000002">
    <property type="protein sequence ID" value="SMX72506.1"/>
    <property type="molecule type" value="Genomic_DNA"/>
</dbReference>
<dbReference type="AlphaFoldDB" id="A0A2H1IBM1"/>
<dbReference type="InterPro" id="IPR050483">
    <property type="entry name" value="CoA-transferase_III_domain"/>
</dbReference>